<accession>A0A1I7TLA6</accession>
<dbReference type="SMART" id="SM00220">
    <property type="entry name" value="S_TKc"/>
    <property type="match status" value="1"/>
</dbReference>
<dbReference type="PANTHER" id="PTHR24058:SF28">
    <property type="entry name" value="SERINE_THREONINE-PROTEIN KINASE MINIBRAIN"/>
    <property type="match status" value="1"/>
</dbReference>
<keyword evidence="2" id="KW-0808">Transferase</keyword>
<dbReference type="AlphaFoldDB" id="A0A1I7TLA6"/>
<feature type="domain" description="Protein kinase" evidence="7">
    <location>
        <begin position="85"/>
        <end position="413"/>
    </location>
</feature>
<evidence type="ECO:0000259" key="7">
    <source>
        <dbReference type="PROSITE" id="PS50011"/>
    </source>
</evidence>
<evidence type="ECO:0000256" key="3">
    <source>
        <dbReference type="ARBA" id="ARBA00022741"/>
    </source>
</evidence>
<dbReference type="SUPFAM" id="SSF56112">
    <property type="entry name" value="Protein kinase-like (PK-like)"/>
    <property type="match status" value="1"/>
</dbReference>
<evidence type="ECO:0000256" key="2">
    <source>
        <dbReference type="ARBA" id="ARBA00022679"/>
    </source>
</evidence>
<evidence type="ECO:0000256" key="4">
    <source>
        <dbReference type="ARBA" id="ARBA00022777"/>
    </source>
</evidence>
<dbReference type="PANTHER" id="PTHR24058">
    <property type="entry name" value="DUAL SPECIFICITY PROTEIN KINASE"/>
    <property type="match status" value="1"/>
</dbReference>
<feature type="compositionally biased region" description="Basic and acidic residues" evidence="6">
    <location>
        <begin position="421"/>
        <end position="444"/>
    </location>
</feature>
<evidence type="ECO:0000313" key="9">
    <source>
        <dbReference type="WBParaSite" id="Csp11.Scaffold628.g7044.t1"/>
    </source>
</evidence>
<keyword evidence="1" id="KW-0723">Serine/threonine-protein kinase</keyword>
<feature type="region of interest" description="Disordered" evidence="6">
    <location>
        <begin position="420"/>
        <end position="462"/>
    </location>
</feature>
<feature type="region of interest" description="Disordered" evidence="6">
    <location>
        <begin position="1"/>
        <end position="47"/>
    </location>
</feature>
<dbReference type="Gene3D" id="3.30.200.20">
    <property type="entry name" value="Phosphorylase Kinase, domain 1"/>
    <property type="match status" value="1"/>
</dbReference>
<dbReference type="InterPro" id="IPR050494">
    <property type="entry name" value="Ser_Thr_dual-spec_kinase"/>
</dbReference>
<evidence type="ECO:0000256" key="1">
    <source>
        <dbReference type="ARBA" id="ARBA00022527"/>
    </source>
</evidence>
<dbReference type="InterPro" id="IPR000719">
    <property type="entry name" value="Prot_kinase_dom"/>
</dbReference>
<evidence type="ECO:0000313" key="8">
    <source>
        <dbReference type="Proteomes" id="UP000095282"/>
    </source>
</evidence>
<evidence type="ECO:0000256" key="5">
    <source>
        <dbReference type="ARBA" id="ARBA00022840"/>
    </source>
</evidence>
<feature type="compositionally biased region" description="Low complexity" evidence="6">
    <location>
        <begin position="446"/>
        <end position="462"/>
    </location>
</feature>
<dbReference type="GO" id="GO:0005524">
    <property type="term" value="F:ATP binding"/>
    <property type="evidence" value="ECO:0007669"/>
    <property type="project" value="UniProtKB-KW"/>
</dbReference>
<keyword evidence="3" id="KW-0547">Nucleotide-binding</keyword>
<sequence length="462" mass="51493">MNRAPKRRADGSPLGDSTAEDSAVQPPPKMANLSGPSNTANLGQSSSIDHSRLIIDAERESSFAEKRPDVKEHVSIQIGAIFNEYTIMKLLGRGHFSAVYLTQKAATNQYNAVKIPKPGEQFKKACEEEIKFLNAIQKAGGHQNIVQFFDSCKWIINGIDHFCIISEAMGPNLESIFYFSNQKIIPLKNVRKMATQLLNALSFLHDDVGIIHADVKPENIMIVVGKEDIEATANKDTKSFAVDLCNPDSACNIKLGDFGNCINSDRRPSLKYIQTCQYRALESFISSEYDSKIDIWSFACVVYKLLTRCVLSPCRNDLDDCGTHLNRISEKLGRISNQLFHGSLKPNCAHYFGPDGIFKASKTVKQTSTLKQDIRRMLPEPDATEFYDFLRCCLHFNPRKRLSAKEALQHPFINMAPLYPKADEEDHESGEKDKDNTESKKETTCEDTTTGSSTAGTSATST</sequence>
<dbReference type="InterPro" id="IPR011009">
    <property type="entry name" value="Kinase-like_dom_sf"/>
</dbReference>
<evidence type="ECO:0000256" key="6">
    <source>
        <dbReference type="SAM" id="MobiDB-lite"/>
    </source>
</evidence>
<dbReference type="STRING" id="1561998.A0A1I7TLA6"/>
<feature type="compositionally biased region" description="Polar residues" evidence="6">
    <location>
        <begin position="34"/>
        <end position="47"/>
    </location>
</feature>
<keyword evidence="8" id="KW-1185">Reference proteome</keyword>
<keyword evidence="5" id="KW-0067">ATP-binding</keyword>
<dbReference type="WBParaSite" id="Csp11.Scaffold628.g7044.t1">
    <property type="protein sequence ID" value="Csp11.Scaffold628.g7044.t1"/>
    <property type="gene ID" value="Csp11.Scaffold628.g7044"/>
</dbReference>
<dbReference type="GO" id="GO:0004674">
    <property type="term" value="F:protein serine/threonine kinase activity"/>
    <property type="evidence" value="ECO:0007669"/>
    <property type="project" value="UniProtKB-KW"/>
</dbReference>
<dbReference type="Pfam" id="PF00069">
    <property type="entry name" value="Pkinase"/>
    <property type="match status" value="1"/>
</dbReference>
<name>A0A1I7TLA6_9PELO</name>
<keyword evidence="4" id="KW-0418">Kinase</keyword>
<dbReference type="PROSITE" id="PS50011">
    <property type="entry name" value="PROTEIN_KINASE_DOM"/>
    <property type="match status" value="1"/>
</dbReference>
<dbReference type="PROSITE" id="PS00108">
    <property type="entry name" value="PROTEIN_KINASE_ST"/>
    <property type="match status" value="1"/>
</dbReference>
<dbReference type="eggNOG" id="KOG1290">
    <property type="taxonomic scope" value="Eukaryota"/>
</dbReference>
<dbReference type="Proteomes" id="UP000095282">
    <property type="component" value="Unplaced"/>
</dbReference>
<proteinExistence type="predicted"/>
<dbReference type="Gene3D" id="1.10.510.10">
    <property type="entry name" value="Transferase(Phosphotransferase) domain 1"/>
    <property type="match status" value="1"/>
</dbReference>
<protein>
    <submittedName>
        <fullName evidence="9">Protein kinase domain-containing protein</fullName>
    </submittedName>
</protein>
<organism evidence="8 9">
    <name type="scientific">Caenorhabditis tropicalis</name>
    <dbReference type="NCBI Taxonomy" id="1561998"/>
    <lineage>
        <taxon>Eukaryota</taxon>
        <taxon>Metazoa</taxon>
        <taxon>Ecdysozoa</taxon>
        <taxon>Nematoda</taxon>
        <taxon>Chromadorea</taxon>
        <taxon>Rhabditida</taxon>
        <taxon>Rhabditina</taxon>
        <taxon>Rhabditomorpha</taxon>
        <taxon>Rhabditoidea</taxon>
        <taxon>Rhabditidae</taxon>
        <taxon>Peloderinae</taxon>
        <taxon>Caenorhabditis</taxon>
    </lineage>
</organism>
<reference evidence="9" key="1">
    <citation type="submission" date="2016-11" db="UniProtKB">
        <authorList>
            <consortium name="WormBaseParasite"/>
        </authorList>
    </citation>
    <scope>IDENTIFICATION</scope>
</reference>
<dbReference type="InterPro" id="IPR008271">
    <property type="entry name" value="Ser/Thr_kinase_AS"/>
</dbReference>